<feature type="compositionally biased region" description="Low complexity" evidence="2">
    <location>
        <begin position="42"/>
        <end position="52"/>
    </location>
</feature>
<feature type="region of interest" description="Disordered" evidence="2">
    <location>
        <begin position="977"/>
        <end position="1098"/>
    </location>
</feature>
<keyword evidence="5" id="KW-1185">Reference proteome</keyword>
<evidence type="ECO:0000256" key="2">
    <source>
        <dbReference type="SAM" id="MobiDB-lite"/>
    </source>
</evidence>
<feature type="compositionally biased region" description="Polar residues" evidence="2">
    <location>
        <begin position="1070"/>
        <end position="1084"/>
    </location>
</feature>
<dbReference type="OMA" id="SKFEGEM"/>
<dbReference type="Gramene" id="BGIOSGA008405-TA">
    <property type="protein sequence ID" value="BGIOSGA008405-PA"/>
    <property type="gene ID" value="BGIOSGA008405"/>
</dbReference>
<feature type="region of interest" description="Disordered" evidence="2">
    <location>
        <begin position="484"/>
        <end position="578"/>
    </location>
</feature>
<dbReference type="EMBL" id="CM000127">
    <property type="protein sequence ID" value="EEC73372.1"/>
    <property type="molecule type" value="Genomic_DNA"/>
</dbReference>
<reference evidence="4 5" key="1">
    <citation type="journal article" date="2005" name="PLoS Biol.">
        <title>The genomes of Oryza sativa: a history of duplications.</title>
        <authorList>
            <person name="Yu J."/>
            <person name="Wang J."/>
            <person name="Lin W."/>
            <person name="Li S."/>
            <person name="Li H."/>
            <person name="Zhou J."/>
            <person name="Ni P."/>
            <person name="Dong W."/>
            <person name="Hu S."/>
            <person name="Zeng C."/>
            <person name="Zhang J."/>
            <person name="Zhang Y."/>
            <person name="Li R."/>
            <person name="Xu Z."/>
            <person name="Li S."/>
            <person name="Li X."/>
            <person name="Zheng H."/>
            <person name="Cong L."/>
            <person name="Lin L."/>
            <person name="Yin J."/>
            <person name="Geng J."/>
            <person name="Li G."/>
            <person name="Shi J."/>
            <person name="Liu J."/>
            <person name="Lv H."/>
            <person name="Li J."/>
            <person name="Wang J."/>
            <person name="Deng Y."/>
            <person name="Ran L."/>
            <person name="Shi X."/>
            <person name="Wang X."/>
            <person name="Wu Q."/>
            <person name="Li C."/>
            <person name="Ren X."/>
            <person name="Wang J."/>
            <person name="Wang X."/>
            <person name="Li D."/>
            <person name="Liu D."/>
            <person name="Zhang X."/>
            <person name="Ji Z."/>
            <person name="Zhao W."/>
            <person name="Sun Y."/>
            <person name="Zhang Z."/>
            <person name="Bao J."/>
            <person name="Han Y."/>
            <person name="Dong L."/>
            <person name="Ji J."/>
            <person name="Chen P."/>
            <person name="Wu S."/>
            <person name="Liu J."/>
            <person name="Xiao Y."/>
            <person name="Bu D."/>
            <person name="Tan J."/>
            <person name="Yang L."/>
            <person name="Ye C."/>
            <person name="Zhang J."/>
            <person name="Xu J."/>
            <person name="Zhou Y."/>
            <person name="Yu Y."/>
            <person name="Zhang B."/>
            <person name="Zhuang S."/>
            <person name="Wei H."/>
            <person name="Liu B."/>
            <person name="Lei M."/>
            <person name="Yu H."/>
            <person name="Li Y."/>
            <person name="Xu H."/>
            <person name="Wei S."/>
            <person name="He X."/>
            <person name="Fang L."/>
            <person name="Zhang Z."/>
            <person name="Zhang Y."/>
            <person name="Huang X."/>
            <person name="Su Z."/>
            <person name="Tong W."/>
            <person name="Li J."/>
            <person name="Tong Z."/>
            <person name="Li S."/>
            <person name="Ye J."/>
            <person name="Wang L."/>
            <person name="Fang L."/>
            <person name="Lei T."/>
            <person name="Chen C."/>
            <person name="Chen H."/>
            <person name="Xu Z."/>
            <person name="Li H."/>
            <person name="Huang H."/>
            <person name="Zhang F."/>
            <person name="Xu H."/>
            <person name="Li N."/>
            <person name="Zhao C."/>
            <person name="Li S."/>
            <person name="Dong L."/>
            <person name="Huang Y."/>
            <person name="Li L."/>
            <person name="Xi Y."/>
            <person name="Qi Q."/>
            <person name="Li W."/>
            <person name="Zhang B."/>
            <person name="Hu W."/>
            <person name="Zhang Y."/>
            <person name="Tian X."/>
            <person name="Jiao Y."/>
            <person name="Liang X."/>
            <person name="Jin J."/>
            <person name="Gao L."/>
            <person name="Zheng W."/>
            <person name="Hao B."/>
            <person name="Liu S."/>
            <person name="Wang W."/>
            <person name="Yuan L."/>
            <person name="Cao M."/>
            <person name="McDermott J."/>
            <person name="Samudrala R."/>
            <person name="Wang J."/>
            <person name="Wong G.K."/>
            <person name="Yang H."/>
        </authorList>
    </citation>
    <scope>NUCLEOTIDE SEQUENCE [LARGE SCALE GENOMIC DNA]</scope>
    <source>
        <strain evidence="5">cv. 93-11</strain>
    </source>
</reference>
<dbReference type="PANTHER" id="PTHR47186">
    <property type="entry name" value="LEUCINE-RICH REPEAT-CONTAINING PROTEIN 57"/>
    <property type="match status" value="1"/>
</dbReference>
<dbReference type="InterPro" id="IPR055414">
    <property type="entry name" value="LRR_R13L4/SHOC2-like"/>
</dbReference>
<dbReference type="Proteomes" id="UP000007015">
    <property type="component" value="Chromosome 2"/>
</dbReference>
<feature type="region of interest" description="Disordered" evidence="2">
    <location>
        <begin position="252"/>
        <end position="338"/>
    </location>
</feature>
<proteinExistence type="predicted"/>
<evidence type="ECO:0000313" key="4">
    <source>
        <dbReference type="EMBL" id="EEC73372.1"/>
    </source>
</evidence>
<accession>B8AJD3</accession>
<dbReference type="AlphaFoldDB" id="B8AJD3"/>
<keyword evidence="1" id="KW-0677">Repeat</keyword>
<feature type="compositionally biased region" description="Basic and acidic residues" evidence="2">
    <location>
        <begin position="512"/>
        <end position="524"/>
    </location>
</feature>
<dbReference type="Gene3D" id="3.80.10.10">
    <property type="entry name" value="Ribonuclease Inhibitor"/>
    <property type="match status" value="1"/>
</dbReference>
<dbReference type="PANTHER" id="PTHR47186:SF54">
    <property type="entry name" value="DISEASE RESISTANCE RPP13-LIKE PROTEIN 4"/>
    <property type="match status" value="1"/>
</dbReference>
<name>B8AJD3_ORYSI</name>
<sequence>MDGPSGATDTANAAGGDATLAVPPPPPLLTGTAVPPPPPAAAQPQPQQATVAEGDPPPPATGGAEEVAGNGEPPQPPATDPASEPTAPPEPPRATEEKKGDEPPPPASTGVKEEVAGHGQPLPPPTSTPASEPPAPPEPTQQQQQQQAGDAAKQAAPSADDEDGGKKRHSRWNFLRNLFRRHKGSLRDAVKAAALTKPRKEEEEKSKKTAGPDEASKLPPPPAPPPAPDDDAASCSRCTRRRLVKVLRAVQFITRLKNWRNRPSEDGKAKEEQKPSPETKDKKPPETTGKDKRPADPELGQAKEKTPAPQQEEEKKEKEEETPEAKAQRLEEEKSRRRWKERGEALLQEILEAAFEALLAGEFNKLKDQWRQCLLTFSFFPVNHKVKKQAVTYWWAAKFGLPHRRGSEEIFAELCANGFLEPITSRCSGASHGCRVNPLVHWMVKRTARGGFASLDQHGHPTVDPGKSSVLCLTESHRELLQRLGRADKSPSAPPSPTRKLSKVKTPSQQDRQQKEAKEDRQQKEPNPTGTPSKIAVSKLEGETTQKKPNPTGTPSEMAVSRLEGETKQKKPNPIGMPSKMAVSKFEGEMKEQQNENDKINLKLELQKFQNIHVILNINAHVYRLPYCLLSYLGDRLVVLQLGRWWNSDNSTYMEVEGLEKLNAIGNLKKLRYLGIRGLSKLTELPKNVNKLQQLEVLDVRGCQNLTRVMSSTVRNLRQLTHLDLTECYMLEHIGSEIISLSELQVFKGFVFGIDAPRRKAFQCRDWHACHLQDLKVMKNLQKLSINVTTDANVDKIDMGQLKHLESLQSLTITWGELPSILTSAEREKEKNQLLERWTSLVLPSSLVKLDVRCYPREEIPFEWFEPKGAIKPKKLRKLYVRGGAVKELNLPKDNQIDTLRLRYLKEFKMKWEEILGMMNNLHYVEVVYKDPKVMKSEKIKHQTDNVELQPHIIKEKEKKVKEEEEKCMAEIKKNMSIPDSTLDEHGVWVKDQKEADQKKAKEEEEKHMAEIKKNMGIPDSTLDEHRVSENDQKEVDQNKKGKGCEGDGDGSKESSNSQSKVHDGHDSKATINNNVTKVSSESDLTGKEQKEKTSRRS</sequence>
<dbReference type="STRING" id="39946.B8AJD3"/>
<feature type="compositionally biased region" description="Pro residues" evidence="2">
    <location>
        <begin position="218"/>
        <end position="227"/>
    </location>
</feature>
<feature type="domain" description="Disease resistance R13L4/SHOC-2-like LRR" evidence="3">
    <location>
        <begin position="657"/>
        <end position="747"/>
    </location>
</feature>
<feature type="compositionally biased region" description="Pro residues" evidence="2">
    <location>
        <begin position="22"/>
        <end position="41"/>
    </location>
</feature>
<feature type="compositionally biased region" description="Basic and acidic residues" evidence="2">
    <location>
        <begin position="983"/>
        <end position="1014"/>
    </location>
</feature>
<gene>
    <name evidence="4" type="ORF">OsI_07606</name>
</gene>
<protein>
    <recommendedName>
        <fullName evidence="3">Disease resistance R13L4/SHOC-2-like LRR domain-containing protein</fullName>
    </recommendedName>
</protein>
<feature type="compositionally biased region" description="Basic and acidic residues" evidence="2">
    <location>
        <begin position="1085"/>
        <end position="1098"/>
    </location>
</feature>
<organism evidence="4 5">
    <name type="scientific">Oryza sativa subsp. indica</name>
    <name type="common">Rice</name>
    <dbReference type="NCBI Taxonomy" id="39946"/>
    <lineage>
        <taxon>Eukaryota</taxon>
        <taxon>Viridiplantae</taxon>
        <taxon>Streptophyta</taxon>
        <taxon>Embryophyta</taxon>
        <taxon>Tracheophyta</taxon>
        <taxon>Spermatophyta</taxon>
        <taxon>Magnoliopsida</taxon>
        <taxon>Liliopsida</taxon>
        <taxon>Poales</taxon>
        <taxon>Poaceae</taxon>
        <taxon>BOP clade</taxon>
        <taxon>Oryzoideae</taxon>
        <taxon>Oryzeae</taxon>
        <taxon>Oryzinae</taxon>
        <taxon>Oryza</taxon>
        <taxon>Oryza sativa</taxon>
    </lineage>
</organism>
<feature type="compositionally biased region" description="Basic and acidic residues" evidence="2">
    <location>
        <begin position="1023"/>
        <end position="1053"/>
    </location>
</feature>
<feature type="compositionally biased region" description="Basic and acidic residues" evidence="2">
    <location>
        <begin position="198"/>
        <end position="216"/>
    </location>
</feature>
<dbReference type="InterPro" id="IPR032675">
    <property type="entry name" value="LRR_dom_sf"/>
</dbReference>
<dbReference type="Pfam" id="PF23598">
    <property type="entry name" value="LRR_14"/>
    <property type="match status" value="1"/>
</dbReference>
<evidence type="ECO:0000313" key="5">
    <source>
        <dbReference type="Proteomes" id="UP000007015"/>
    </source>
</evidence>
<feature type="compositionally biased region" description="Low complexity" evidence="2">
    <location>
        <begin position="1"/>
        <end position="21"/>
    </location>
</feature>
<feature type="compositionally biased region" description="Basic and acidic residues" evidence="2">
    <location>
        <begin position="93"/>
        <end position="102"/>
    </location>
</feature>
<evidence type="ECO:0000256" key="1">
    <source>
        <dbReference type="ARBA" id="ARBA00022737"/>
    </source>
</evidence>
<dbReference type="HOGENOM" id="CLU_288443_0_0_1"/>
<evidence type="ECO:0000259" key="3">
    <source>
        <dbReference type="Pfam" id="PF23598"/>
    </source>
</evidence>
<feature type="compositionally biased region" description="Pro residues" evidence="2">
    <location>
        <begin position="121"/>
        <end position="139"/>
    </location>
</feature>
<dbReference type="SUPFAM" id="SSF52047">
    <property type="entry name" value="RNI-like"/>
    <property type="match status" value="1"/>
</dbReference>
<feature type="compositionally biased region" description="Basic and acidic residues" evidence="2">
    <location>
        <begin position="262"/>
        <end position="335"/>
    </location>
</feature>
<feature type="compositionally biased region" description="Low complexity" evidence="2">
    <location>
        <begin position="140"/>
        <end position="158"/>
    </location>
</feature>
<feature type="region of interest" description="Disordered" evidence="2">
    <location>
        <begin position="1"/>
        <end position="236"/>
    </location>
</feature>